<comment type="caution">
    <text evidence="1">The sequence shown here is derived from an EMBL/GenBank/DDBJ whole genome shotgun (WGS) entry which is preliminary data.</text>
</comment>
<evidence type="ECO:0008006" key="3">
    <source>
        <dbReference type="Google" id="ProtNLM"/>
    </source>
</evidence>
<evidence type="ECO:0000313" key="2">
    <source>
        <dbReference type="Proteomes" id="UP001501257"/>
    </source>
</evidence>
<accession>A0ABP9TTM0</accession>
<dbReference type="Proteomes" id="UP001501257">
    <property type="component" value="Unassembled WGS sequence"/>
</dbReference>
<keyword evidence="2" id="KW-1185">Reference proteome</keyword>
<name>A0ABP9TTM0_9MICC</name>
<reference evidence="2" key="1">
    <citation type="journal article" date="2019" name="Int. J. Syst. Evol. Microbiol.">
        <title>The Global Catalogue of Microorganisms (GCM) 10K type strain sequencing project: providing services to taxonomists for standard genome sequencing and annotation.</title>
        <authorList>
            <consortium name="The Broad Institute Genomics Platform"/>
            <consortium name="The Broad Institute Genome Sequencing Center for Infectious Disease"/>
            <person name="Wu L."/>
            <person name="Ma J."/>
        </authorList>
    </citation>
    <scope>NUCLEOTIDE SEQUENCE [LARGE SCALE GENOMIC DNA]</scope>
    <source>
        <strain evidence="2">JCM 18952</strain>
    </source>
</reference>
<proteinExistence type="predicted"/>
<gene>
    <name evidence="1" type="ORF">GCM10025778_30080</name>
</gene>
<organism evidence="1 2">
    <name type="scientific">Paeniglutamicibacter antarcticus</name>
    <dbReference type="NCBI Taxonomy" id="494023"/>
    <lineage>
        <taxon>Bacteria</taxon>
        <taxon>Bacillati</taxon>
        <taxon>Actinomycetota</taxon>
        <taxon>Actinomycetes</taxon>
        <taxon>Micrococcales</taxon>
        <taxon>Micrococcaceae</taxon>
        <taxon>Paeniglutamicibacter</taxon>
    </lineage>
</organism>
<protein>
    <recommendedName>
        <fullName evidence="3">GIY-YIG domain-containing protein</fullName>
    </recommendedName>
</protein>
<dbReference type="EMBL" id="BAABLK010000037">
    <property type="protein sequence ID" value="GAA5228474.1"/>
    <property type="molecule type" value="Genomic_DNA"/>
</dbReference>
<sequence>MGDYYCYRYLVHDKNGRQGIYVGQSRSYLRVLSHLSSSSNKKLNGLLSEADTWPLIQVFRLPLRCMGDLTLMESALINEIQLEIPALPVQNREMLNGREEQGTRWFSTPTEANRIEYAQKLDSALLPGQLHELRSWEYCHGENLKATNDALQKATSASKDPVEAQDTMGILPSFGTAITRHSWGGLAAVLKKRGVDSALVVFVNGDELADGRIPFSPSATGAANSMAIATRGLRYWPVSDTRRPTVSQRFPRAVIAVTGSKEFRIIIGAWPVVQDQESLTHGVWQVDETSKDPGIRDLVGQLLDSSIEFRQSSYPIFQLSTHNGQAIWCGGNGSHAITAAQDSFETERSAGATR</sequence>
<evidence type="ECO:0000313" key="1">
    <source>
        <dbReference type="EMBL" id="GAA5228474.1"/>
    </source>
</evidence>